<name>A0AAN7C083_9PEZI</name>
<protein>
    <submittedName>
        <fullName evidence="2">Uncharacterized protein</fullName>
    </submittedName>
</protein>
<proteinExistence type="predicted"/>
<keyword evidence="3" id="KW-1185">Reference proteome</keyword>
<accession>A0AAN7C083</accession>
<organism evidence="2 3">
    <name type="scientific">Achaetomium macrosporum</name>
    <dbReference type="NCBI Taxonomy" id="79813"/>
    <lineage>
        <taxon>Eukaryota</taxon>
        <taxon>Fungi</taxon>
        <taxon>Dikarya</taxon>
        <taxon>Ascomycota</taxon>
        <taxon>Pezizomycotina</taxon>
        <taxon>Sordariomycetes</taxon>
        <taxon>Sordariomycetidae</taxon>
        <taxon>Sordariales</taxon>
        <taxon>Chaetomiaceae</taxon>
        <taxon>Achaetomium</taxon>
    </lineage>
</organism>
<dbReference type="AlphaFoldDB" id="A0AAN7C083"/>
<gene>
    <name evidence="2" type="ORF">C8A03DRAFT_39766</name>
</gene>
<reference evidence="2" key="1">
    <citation type="journal article" date="2023" name="Mol. Phylogenet. Evol.">
        <title>Genome-scale phylogeny and comparative genomics of the fungal order Sordariales.</title>
        <authorList>
            <person name="Hensen N."/>
            <person name="Bonometti L."/>
            <person name="Westerberg I."/>
            <person name="Brannstrom I.O."/>
            <person name="Guillou S."/>
            <person name="Cros-Aarteil S."/>
            <person name="Calhoun S."/>
            <person name="Haridas S."/>
            <person name="Kuo A."/>
            <person name="Mondo S."/>
            <person name="Pangilinan J."/>
            <person name="Riley R."/>
            <person name="LaButti K."/>
            <person name="Andreopoulos B."/>
            <person name="Lipzen A."/>
            <person name="Chen C."/>
            <person name="Yan M."/>
            <person name="Daum C."/>
            <person name="Ng V."/>
            <person name="Clum A."/>
            <person name="Steindorff A."/>
            <person name="Ohm R.A."/>
            <person name="Martin F."/>
            <person name="Silar P."/>
            <person name="Natvig D.O."/>
            <person name="Lalanne C."/>
            <person name="Gautier V."/>
            <person name="Ament-Velasquez S.L."/>
            <person name="Kruys A."/>
            <person name="Hutchinson M.I."/>
            <person name="Powell A.J."/>
            <person name="Barry K."/>
            <person name="Miller A.N."/>
            <person name="Grigoriev I.V."/>
            <person name="Debuchy R."/>
            <person name="Gladieux P."/>
            <person name="Hiltunen Thoren M."/>
            <person name="Johannesson H."/>
        </authorList>
    </citation>
    <scope>NUCLEOTIDE SEQUENCE</scope>
    <source>
        <strain evidence="2">CBS 532.94</strain>
    </source>
</reference>
<sequence>MHQDFMRFHQQYGDTVRIKSDEISYANAQAWKDIHAHVPGRPELLKDPVRLPRAPQRHHEHPRGGHAQPRDVRQPVRPCLSDKGLRVQEAKHPPLRRPAETTS</sequence>
<evidence type="ECO:0000313" key="2">
    <source>
        <dbReference type="EMBL" id="KAK4232661.1"/>
    </source>
</evidence>
<evidence type="ECO:0000256" key="1">
    <source>
        <dbReference type="SAM" id="MobiDB-lite"/>
    </source>
</evidence>
<dbReference type="EMBL" id="MU861125">
    <property type="protein sequence ID" value="KAK4232661.1"/>
    <property type="molecule type" value="Genomic_DNA"/>
</dbReference>
<feature type="region of interest" description="Disordered" evidence="1">
    <location>
        <begin position="39"/>
        <end position="103"/>
    </location>
</feature>
<feature type="compositionally biased region" description="Basic and acidic residues" evidence="1">
    <location>
        <begin position="83"/>
        <end position="92"/>
    </location>
</feature>
<comment type="caution">
    <text evidence="2">The sequence shown here is derived from an EMBL/GenBank/DDBJ whole genome shotgun (WGS) entry which is preliminary data.</text>
</comment>
<reference evidence="2" key="2">
    <citation type="submission" date="2023-05" db="EMBL/GenBank/DDBJ databases">
        <authorList>
            <consortium name="Lawrence Berkeley National Laboratory"/>
            <person name="Steindorff A."/>
            <person name="Hensen N."/>
            <person name="Bonometti L."/>
            <person name="Westerberg I."/>
            <person name="Brannstrom I.O."/>
            <person name="Guillou S."/>
            <person name="Cros-Aarteil S."/>
            <person name="Calhoun S."/>
            <person name="Haridas S."/>
            <person name="Kuo A."/>
            <person name="Mondo S."/>
            <person name="Pangilinan J."/>
            <person name="Riley R."/>
            <person name="Labutti K."/>
            <person name="Andreopoulos B."/>
            <person name="Lipzen A."/>
            <person name="Chen C."/>
            <person name="Yanf M."/>
            <person name="Daum C."/>
            <person name="Ng V."/>
            <person name="Clum A."/>
            <person name="Ohm R."/>
            <person name="Martin F."/>
            <person name="Silar P."/>
            <person name="Natvig D."/>
            <person name="Lalanne C."/>
            <person name="Gautier V."/>
            <person name="Ament-Velasquez S.L."/>
            <person name="Kruys A."/>
            <person name="Hutchinson M.I."/>
            <person name="Powell A.J."/>
            <person name="Barry K."/>
            <person name="Miller A.N."/>
            <person name="Grigoriev I.V."/>
            <person name="Debuchy R."/>
            <person name="Gladieux P."/>
            <person name="Thoren M.H."/>
            <person name="Johannesson H."/>
        </authorList>
    </citation>
    <scope>NUCLEOTIDE SEQUENCE</scope>
    <source>
        <strain evidence="2">CBS 532.94</strain>
    </source>
</reference>
<evidence type="ECO:0000313" key="3">
    <source>
        <dbReference type="Proteomes" id="UP001303760"/>
    </source>
</evidence>
<feature type="non-terminal residue" evidence="2">
    <location>
        <position position="103"/>
    </location>
</feature>
<dbReference type="Proteomes" id="UP001303760">
    <property type="component" value="Unassembled WGS sequence"/>
</dbReference>